<evidence type="ECO:0000313" key="2">
    <source>
        <dbReference type="Proteomes" id="UP001058514"/>
    </source>
</evidence>
<keyword evidence="2" id="KW-1185">Reference proteome</keyword>
<dbReference type="RefSeq" id="WP_259966337.1">
    <property type="nucleotide sequence ID" value="NZ_CP081057.1"/>
</dbReference>
<organism evidence="1 2">
    <name type="scientific">Leisingera aquaemixtae</name>
    <dbReference type="NCBI Taxonomy" id="1396826"/>
    <lineage>
        <taxon>Bacteria</taxon>
        <taxon>Pseudomonadati</taxon>
        <taxon>Pseudomonadota</taxon>
        <taxon>Alphaproteobacteria</taxon>
        <taxon>Rhodobacterales</taxon>
        <taxon>Roseobacteraceae</taxon>
        <taxon>Leisingera</taxon>
    </lineage>
</organism>
<dbReference type="EMBL" id="CP081057">
    <property type="protein sequence ID" value="UWQ43938.1"/>
    <property type="molecule type" value="Genomic_DNA"/>
</dbReference>
<evidence type="ECO:0000313" key="1">
    <source>
        <dbReference type="EMBL" id="UWQ43938.1"/>
    </source>
</evidence>
<accession>A0ABY5WQW6</accession>
<geneLocation type="plasmid" evidence="1 2">
    <name>unnamed6</name>
</geneLocation>
<gene>
    <name evidence="1" type="ORF">K3718_21435</name>
</gene>
<keyword evidence="1" id="KW-0614">Plasmid</keyword>
<dbReference type="Proteomes" id="UP001058514">
    <property type="component" value="Plasmid unnamed6"/>
</dbReference>
<sequence>MDRFYQILAAFLASSAGAQEACIEPFHPDTEYLVDGGFTPEEMREEFRTYFSEVEDYLNCVNSSAARVRQDATSAAQDYNRVLDLHSVKPGRGTEQEPVPRVELSESGTLFLDYEAEWLQ</sequence>
<reference evidence="1" key="1">
    <citation type="submission" date="2021-08" db="EMBL/GenBank/DDBJ databases">
        <authorList>
            <person name="Nwanade C."/>
            <person name="Wang M."/>
            <person name="Masoudi A."/>
            <person name="Yu Z."/>
            <person name="Liu J."/>
        </authorList>
    </citation>
    <scope>NUCLEOTIDE SEQUENCE</scope>
    <source>
        <strain evidence="1">S166</strain>
        <plasmid evidence="1">unnamed6</plasmid>
    </source>
</reference>
<protein>
    <submittedName>
        <fullName evidence="1">Uncharacterized protein</fullName>
    </submittedName>
</protein>
<proteinExistence type="predicted"/>
<name>A0ABY5WQW6_9RHOB</name>